<dbReference type="RefSeq" id="XP_014661388.1">
    <property type="nucleotide sequence ID" value="XM_014805902.1"/>
</dbReference>
<proteinExistence type="predicted"/>
<evidence type="ECO:0000313" key="3">
    <source>
        <dbReference type="Proteomes" id="UP000695022"/>
    </source>
</evidence>
<dbReference type="GeneID" id="106804634"/>
<evidence type="ECO:0000256" key="2">
    <source>
        <dbReference type="SAM" id="SignalP"/>
    </source>
</evidence>
<evidence type="ECO:0000256" key="1">
    <source>
        <dbReference type="SAM" id="MobiDB-lite"/>
    </source>
</evidence>
<evidence type="ECO:0000313" key="4">
    <source>
        <dbReference type="RefSeq" id="XP_014661388.1"/>
    </source>
</evidence>
<sequence>MNSLNVLVLSLLQLSLLLLCAVVHCSMAHPALRSDAAPTMATPQHSVDPDTEISDDDGSDFQTLDIPLNSQHSIDSLPVVNLTEHDEPARANRVKRQMRLNYVHLCDVRKKFRFLNDRRYEYRPAFYTEIWCSEPDHGENVQKCAFGALHCVQQHAVLHLSRRKAGSDCWEPVQKEIKYGCECMWPINELGPMDTM</sequence>
<name>A0ABM1DN67_PRICU</name>
<reference evidence="4" key="1">
    <citation type="submission" date="2025-08" db="UniProtKB">
        <authorList>
            <consortium name="RefSeq"/>
        </authorList>
    </citation>
    <scope>IDENTIFICATION</scope>
</reference>
<feature type="signal peptide" evidence="2">
    <location>
        <begin position="1"/>
        <end position="28"/>
    </location>
</feature>
<organism evidence="3 4">
    <name type="scientific">Priapulus caudatus</name>
    <name type="common">Priapulid worm</name>
    <dbReference type="NCBI Taxonomy" id="37621"/>
    <lineage>
        <taxon>Eukaryota</taxon>
        <taxon>Metazoa</taxon>
        <taxon>Ecdysozoa</taxon>
        <taxon>Scalidophora</taxon>
        <taxon>Priapulida</taxon>
        <taxon>Priapulimorpha</taxon>
        <taxon>Priapulimorphida</taxon>
        <taxon>Priapulidae</taxon>
        <taxon>Priapulus</taxon>
    </lineage>
</organism>
<feature type="region of interest" description="Disordered" evidence="1">
    <location>
        <begin position="36"/>
        <end position="58"/>
    </location>
</feature>
<dbReference type="Proteomes" id="UP000695022">
    <property type="component" value="Unplaced"/>
</dbReference>
<keyword evidence="2" id="KW-0732">Signal</keyword>
<accession>A0ABM1DN67</accession>
<gene>
    <name evidence="4" type="primary">LOC106804634</name>
</gene>
<protein>
    <submittedName>
        <fullName evidence="4">Uncharacterized protein LOC106804634</fullName>
    </submittedName>
</protein>
<feature type="compositionally biased region" description="Acidic residues" evidence="1">
    <location>
        <begin position="49"/>
        <end position="58"/>
    </location>
</feature>
<keyword evidence="3" id="KW-1185">Reference proteome</keyword>
<feature type="chain" id="PRO_5047393880" evidence="2">
    <location>
        <begin position="29"/>
        <end position="196"/>
    </location>
</feature>